<evidence type="ECO:0000313" key="2">
    <source>
        <dbReference type="EMBL" id="ROO26950.1"/>
    </source>
</evidence>
<dbReference type="Proteomes" id="UP000283993">
    <property type="component" value="Unassembled WGS sequence"/>
</dbReference>
<name>A0A423PMY2_9GAMM</name>
<protein>
    <submittedName>
        <fullName evidence="2">Uncharacterized protein</fullName>
    </submittedName>
</protein>
<gene>
    <name evidence="2" type="ORF">SAOR_09750</name>
</gene>
<feature type="compositionally biased region" description="Basic and acidic residues" evidence="1">
    <location>
        <begin position="15"/>
        <end position="24"/>
    </location>
</feature>
<dbReference type="AlphaFoldDB" id="A0A423PMY2"/>
<comment type="caution">
    <text evidence="2">The sequence shown here is derived from an EMBL/GenBank/DDBJ whole genome shotgun (WGS) entry which is preliminary data.</text>
</comment>
<organism evidence="2 3">
    <name type="scientific">Salinisphaera orenii MK-B5</name>
    <dbReference type="NCBI Taxonomy" id="856730"/>
    <lineage>
        <taxon>Bacteria</taxon>
        <taxon>Pseudomonadati</taxon>
        <taxon>Pseudomonadota</taxon>
        <taxon>Gammaproteobacteria</taxon>
        <taxon>Salinisphaerales</taxon>
        <taxon>Salinisphaeraceae</taxon>
        <taxon>Salinisphaera</taxon>
    </lineage>
</organism>
<accession>A0A423PMY2</accession>
<dbReference type="RefSeq" id="WP_123631259.1">
    <property type="nucleotide sequence ID" value="NZ_AYKH01000017.1"/>
</dbReference>
<feature type="region of interest" description="Disordered" evidence="1">
    <location>
        <begin position="1"/>
        <end position="30"/>
    </location>
</feature>
<keyword evidence="3" id="KW-1185">Reference proteome</keyword>
<evidence type="ECO:0000256" key="1">
    <source>
        <dbReference type="SAM" id="MobiDB-lite"/>
    </source>
</evidence>
<evidence type="ECO:0000313" key="3">
    <source>
        <dbReference type="Proteomes" id="UP000283993"/>
    </source>
</evidence>
<proteinExistence type="predicted"/>
<reference evidence="2 3" key="1">
    <citation type="submission" date="2013-10" db="EMBL/GenBank/DDBJ databases">
        <title>Salinisphaera orenii MK-B5 Genome Sequencing.</title>
        <authorList>
            <person name="Lai Q."/>
            <person name="Li C."/>
            <person name="Shao Z."/>
        </authorList>
    </citation>
    <scope>NUCLEOTIDE SEQUENCE [LARGE SCALE GENOMIC DNA]</scope>
    <source>
        <strain evidence="2 3">MK-B5</strain>
    </source>
</reference>
<sequence>MSDKIVPVDFSSARRGADAARPDANRPPVPRVPDFAHADAIWPRPGDIAFLLAAAGHPSDDDSLLAPGASPAVEALIEGEAVYRQVTGAAGGWLDISPQLYFHVLLRRHLPRPRTYLQRRVQRYLANLLSLFVRTDRLYRIQPGEHETFEYLVDLMAEAAESGPERQFLVHAHMGNYALYLAGIGRGWIEHRQRYGRSALGLDYYRDMGCSAYQRAADHRLARELDIAPILEHLAQRFSGYAGALQRLQPGGPPGNG</sequence>
<dbReference type="EMBL" id="AYKH01000017">
    <property type="protein sequence ID" value="ROO26950.1"/>
    <property type="molecule type" value="Genomic_DNA"/>
</dbReference>